<feature type="region of interest" description="Disordered" evidence="1">
    <location>
        <begin position="1"/>
        <end position="143"/>
    </location>
</feature>
<dbReference type="AlphaFoldDB" id="A0A2S6C170"/>
<feature type="compositionally biased region" description="Low complexity" evidence="1">
    <location>
        <begin position="117"/>
        <end position="133"/>
    </location>
</feature>
<protein>
    <submittedName>
        <fullName evidence="2">Uncharacterized protein</fullName>
    </submittedName>
</protein>
<organism evidence="2 3">
    <name type="scientific">Cercospora berteroae</name>
    <dbReference type="NCBI Taxonomy" id="357750"/>
    <lineage>
        <taxon>Eukaryota</taxon>
        <taxon>Fungi</taxon>
        <taxon>Dikarya</taxon>
        <taxon>Ascomycota</taxon>
        <taxon>Pezizomycotina</taxon>
        <taxon>Dothideomycetes</taxon>
        <taxon>Dothideomycetidae</taxon>
        <taxon>Mycosphaerellales</taxon>
        <taxon>Mycosphaerellaceae</taxon>
        <taxon>Cercospora</taxon>
    </lineage>
</organism>
<name>A0A2S6C170_9PEZI</name>
<dbReference type="Proteomes" id="UP000237631">
    <property type="component" value="Unassembled WGS sequence"/>
</dbReference>
<gene>
    <name evidence="2" type="ORF">CBER1_00418</name>
</gene>
<feature type="compositionally biased region" description="Polar residues" evidence="1">
    <location>
        <begin position="96"/>
        <end position="106"/>
    </location>
</feature>
<evidence type="ECO:0000313" key="3">
    <source>
        <dbReference type="Proteomes" id="UP000237631"/>
    </source>
</evidence>
<keyword evidence="3" id="KW-1185">Reference proteome</keyword>
<feature type="compositionally biased region" description="Low complexity" evidence="1">
    <location>
        <begin position="81"/>
        <end position="93"/>
    </location>
</feature>
<evidence type="ECO:0000313" key="2">
    <source>
        <dbReference type="EMBL" id="PPJ53471.1"/>
    </source>
</evidence>
<dbReference type="EMBL" id="PNEN01000578">
    <property type="protein sequence ID" value="PPJ53471.1"/>
    <property type="molecule type" value="Genomic_DNA"/>
</dbReference>
<sequence length="164" mass="17193">MSAPQQKQVHTAKPQPDDHQLTNPASRTAPQNNSNRSSAVASPTQASNPTQPPAQQPKPQETSNPPPRSIWLSKQQERAASNGPSPVNSTSPTVPQPAQQQTSSFNIEDAKALLINKKPAAAPYKPASTSPSSEGRKAAGDKMANGQPFFATLAKQVANLEAGG</sequence>
<evidence type="ECO:0000256" key="1">
    <source>
        <dbReference type="SAM" id="MobiDB-lite"/>
    </source>
</evidence>
<proteinExistence type="predicted"/>
<feature type="compositionally biased region" description="Polar residues" evidence="1">
    <location>
        <begin position="21"/>
        <end position="48"/>
    </location>
</feature>
<reference evidence="3" key="1">
    <citation type="journal article" date="2017" name="bioRxiv">
        <title>Conservation of a gene cluster reveals novel cercosporin biosynthetic mechanisms and extends production to the genus Colletotrichum.</title>
        <authorList>
            <person name="de Jonge R."/>
            <person name="Ebert M.K."/>
            <person name="Huitt-Roehl C.R."/>
            <person name="Pal P."/>
            <person name="Suttle J.C."/>
            <person name="Spanner R.E."/>
            <person name="Neubauer J.D."/>
            <person name="Jurick W.M.II."/>
            <person name="Stott K.A."/>
            <person name="Secor G.A."/>
            <person name="Thomma B.P.H.J."/>
            <person name="Van de Peer Y."/>
            <person name="Townsend C.A."/>
            <person name="Bolton M.D."/>
        </authorList>
    </citation>
    <scope>NUCLEOTIDE SEQUENCE [LARGE SCALE GENOMIC DNA]</scope>
    <source>
        <strain evidence="3">CBS538.71</strain>
    </source>
</reference>
<comment type="caution">
    <text evidence="2">The sequence shown here is derived from an EMBL/GenBank/DDBJ whole genome shotgun (WGS) entry which is preliminary data.</text>
</comment>
<dbReference type="OrthoDB" id="5598843at2759"/>
<accession>A0A2S6C170</accession>